<name>A0A0J9U335_PLAVI</name>
<feature type="compositionally biased region" description="Basic and acidic residues" evidence="1">
    <location>
        <begin position="276"/>
        <end position="305"/>
    </location>
</feature>
<gene>
    <name evidence="2" type="ORF">PVNG_05014</name>
</gene>
<protein>
    <recommendedName>
        <fullName evidence="4">Variable surface protein Vir24</fullName>
    </recommendedName>
</protein>
<dbReference type="InterPro" id="IPR008780">
    <property type="entry name" value="Plasmodium_Vir"/>
</dbReference>
<dbReference type="Pfam" id="PF05795">
    <property type="entry name" value="Plasmodium_Vir"/>
    <property type="match status" value="1"/>
</dbReference>
<dbReference type="EMBL" id="KQ235254">
    <property type="protein sequence ID" value="KNA01568.1"/>
    <property type="molecule type" value="Genomic_DNA"/>
</dbReference>
<dbReference type="Proteomes" id="UP000053239">
    <property type="component" value="Unassembled WGS sequence"/>
</dbReference>
<evidence type="ECO:0000313" key="3">
    <source>
        <dbReference type="Proteomes" id="UP000053239"/>
    </source>
</evidence>
<evidence type="ECO:0008006" key="4">
    <source>
        <dbReference type="Google" id="ProtNLM"/>
    </source>
</evidence>
<evidence type="ECO:0000313" key="2">
    <source>
        <dbReference type="EMBL" id="KNA01568.1"/>
    </source>
</evidence>
<proteinExistence type="predicted"/>
<organism evidence="2 3">
    <name type="scientific">Plasmodium vivax North Korean</name>
    <dbReference type="NCBI Taxonomy" id="1035514"/>
    <lineage>
        <taxon>Eukaryota</taxon>
        <taxon>Sar</taxon>
        <taxon>Alveolata</taxon>
        <taxon>Apicomplexa</taxon>
        <taxon>Aconoidasida</taxon>
        <taxon>Haemosporida</taxon>
        <taxon>Plasmodiidae</taxon>
        <taxon>Plasmodium</taxon>
        <taxon>Plasmodium (Plasmodium)</taxon>
    </lineage>
</organism>
<dbReference type="AlphaFoldDB" id="A0A0J9U335"/>
<sequence>MYKNKTIIFRENNINYSVLFKLKIYSFKIYYCDLFLKESDSYGLYEKFVRVFPNTVNTPCCKTYENIFIKNPQFYKLCKMYENNFNELSTNNYGEQGRIEQCRYLIFWINDEITKWMNLTDMGSLDKALILSGFNSVSDMLNRRLTENKCIYNCNDRKIMELWEKWKDVYDYIKNKDNIQTIINSKKELCNIYQEYYSYIEGIYKNYKNDCCKGKNRNCPPDDLKFNEWCNENQPLTKLTCTGSQNDAKPLVQSGNDNAPQSGVENGTLAKQGTGEQDRRGKRGGREDGFSEAETRSTRPQEEHGQSGSSGLEGETRAVVRAPSELSPGSGSLTDSDNLVAGFIGEGSETILPKNVGTIGAILAGSSLFLLMMYKVKKQIFNIYYHLA</sequence>
<reference evidence="2 3" key="1">
    <citation type="submission" date="2011-09" db="EMBL/GenBank/DDBJ databases">
        <title>The Genome Sequence of Plasmodium vivax North Korean.</title>
        <authorList>
            <consortium name="The Broad Institute Genome Sequencing Platform"/>
            <consortium name="The Broad Institute Genome Sequencing Center for Infectious Disease"/>
            <person name="Neafsey D."/>
            <person name="Carlton J."/>
            <person name="Barnwell J."/>
            <person name="Collins W."/>
            <person name="Escalante A."/>
            <person name="Mullikin J."/>
            <person name="Saul A."/>
            <person name="Guigo R."/>
            <person name="Camara F."/>
            <person name="Young S.K."/>
            <person name="Zeng Q."/>
            <person name="Gargeya S."/>
            <person name="Fitzgerald M."/>
            <person name="Haas B."/>
            <person name="Abouelleil A."/>
            <person name="Alvarado L."/>
            <person name="Arachchi H.M."/>
            <person name="Berlin A."/>
            <person name="Brown A."/>
            <person name="Chapman S.B."/>
            <person name="Chen Z."/>
            <person name="Dunbar C."/>
            <person name="Freedman E."/>
            <person name="Gearin G."/>
            <person name="Gellesch M."/>
            <person name="Goldberg J."/>
            <person name="Griggs A."/>
            <person name="Gujja S."/>
            <person name="Heiman D."/>
            <person name="Howarth C."/>
            <person name="Larson L."/>
            <person name="Lui A."/>
            <person name="MacDonald P.J.P."/>
            <person name="Montmayeur A."/>
            <person name="Murphy C."/>
            <person name="Neiman D."/>
            <person name="Pearson M."/>
            <person name="Priest M."/>
            <person name="Roberts A."/>
            <person name="Saif S."/>
            <person name="Shea T."/>
            <person name="Shenoy N."/>
            <person name="Sisk P."/>
            <person name="Stolte C."/>
            <person name="Sykes S."/>
            <person name="Wortman J."/>
            <person name="Nusbaum C."/>
            <person name="Birren B."/>
        </authorList>
    </citation>
    <scope>NUCLEOTIDE SEQUENCE [LARGE SCALE GENOMIC DNA]</scope>
    <source>
        <strain evidence="2 3">North Korean</strain>
    </source>
</reference>
<feature type="region of interest" description="Disordered" evidence="1">
    <location>
        <begin position="247"/>
        <end position="316"/>
    </location>
</feature>
<feature type="compositionally biased region" description="Polar residues" evidence="1">
    <location>
        <begin position="247"/>
        <end position="271"/>
    </location>
</feature>
<accession>A0A0J9U335</accession>
<evidence type="ECO:0000256" key="1">
    <source>
        <dbReference type="SAM" id="MobiDB-lite"/>
    </source>
</evidence>